<evidence type="ECO:0000313" key="2">
    <source>
        <dbReference type="Proteomes" id="UP000264883"/>
    </source>
</evidence>
<dbReference type="KEGG" id="cia:BEN51_06700"/>
<sequence>MDDRIIDFNEIKNRVNEKDVDKFEAYMFSLYYEMSDGKLNMAEFSRKVMEYMEKNNISQDKFMKMQTKLMERYGFDPSDLENQLKALGIENIIPGGGDIEKAKKTLGFQEKYKDRLKVKTVNSYYINNDKNKLEIITEGTNVILKSEKNIDLNDIELNEFLCSYKKLNDENQLEISICENIREYIY</sequence>
<organism evidence="1 2">
    <name type="scientific">Clostridium isatidis</name>
    <dbReference type="NCBI Taxonomy" id="182773"/>
    <lineage>
        <taxon>Bacteria</taxon>
        <taxon>Bacillati</taxon>
        <taxon>Bacillota</taxon>
        <taxon>Clostridia</taxon>
        <taxon>Eubacteriales</taxon>
        <taxon>Clostridiaceae</taxon>
        <taxon>Clostridium</taxon>
    </lineage>
</organism>
<protein>
    <submittedName>
        <fullName evidence="1">Toxin-antitoxin system toxin component, PIN family protein</fullName>
    </submittedName>
</protein>
<gene>
    <name evidence="1" type="ORF">BEN51_06700</name>
</gene>
<dbReference type="Proteomes" id="UP000264883">
    <property type="component" value="Chromosome"/>
</dbReference>
<dbReference type="Pfam" id="PF12983">
    <property type="entry name" value="DUF3867"/>
    <property type="match status" value="1"/>
</dbReference>
<keyword evidence="2" id="KW-1185">Reference proteome</keyword>
<evidence type="ECO:0000313" key="1">
    <source>
        <dbReference type="EMBL" id="ASW43178.1"/>
    </source>
</evidence>
<name>A0A343JCC0_9CLOT</name>
<dbReference type="AlphaFoldDB" id="A0A343JCC0"/>
<reference evidence="1 2" key="1">
    <citation type="submission" date="2016-08" db="EMBL/GenBank/DDBJ databases">
        <title>Complete Genome Sequence Of The Indigo Reducing Clostridium isatidis DSM15098.</title>
        <authorList>
            <person name="Little G.T."/>
            <person name="Minton N.P."/>
        </authorList>
    </citation>
    <scope>NUCLEOTIDE SEQUENCE [LARGE SCALE GENOMIC DNA]</scope>
    <source>
        <strain evidence="1 2">DSM 15098</strain>
    </source>
</reference>
<proteinExistence type="predicted"/>
<dbReference type="OrthoDB" id="1754214at2"/>
<accession>A0A343JCC0</accession>
<dbReference type="InterPro" id="IPR024218">
    <property type="entry name" value="DUF3867"/>
</dbReference>
<dbReference type="RefSeq" id="WP_119865314.1">
    <property type="nucleotide sequence ID" value="NZ_CP016786.1"/>
</dbReference>
<dbReference type="EMBL" id="CP016786">
    <property type="protein sequence ID" value="ASW43178.1"/>
    <property type="molecule type" value="Genomic_DNA"/>
</dbReference>